<name>A0AAD9LHF3_BABDI</name>
<keyword evidence="2" id="KW-1185">Reference proteome</keyword>
<reference evidence="1" key="2">
    <citation type="submission" date="2021-05" db="EMBL/GenBank/DDBJ databases">
        <authorList>
            <person name="Pain A."/>
        </authorList>
    </citation>
    <scope>NUCLEOTIDE SEQUENCE</scope>
    <source>
        <strain evidence="1">1802A</strain>
    </source>
</reference>
<evidence type="ECO:0000313" key="2">
    <source>
        <dbReference type="Proteomes" id="UP001195914"/>
    </source>
</evidence>
<organism evidence="1 2">
    <name type="scientific">Babesia divergens</name>
    <dbReference type="NCBI Taxonomy" id="32595"/>
    <lineage>
        <taxon>Eukaryota</taxon>
        <taxon>Sar</taxon>
        <taxon>Alveolata</taxon>
        <taxon>Apicomplexa</taxon>
        <taxon>Aconoidasida</taxon>
        <taxon>Piroplasmida</taxon>
        <taxon>Babesiidae</taxon>
        <taxon>Babesia</taxon>
    </lineage>
</organism>
<feature type="non-terminal residue" evidence="1">
    <location>
        <position position="290"/>
    </location>
</feature>
<gene>
    <name evidence="1" type="ORF">X943_000603</name>
</gene>
<proteinExistence type="predicted"/>
<dbReference type="EMBL" id="JAHBMH010000054">
    <property type="protein sequence ID" value="KAK1935514.1"/>
    <property type="molecule type" value="Genomic_DNA"/>
</dbReference>
<reference evidence="1" key="1">
    <citation type="journal article" date="2014" name="Nucleic Acids Res.">
        <title>The evolutionary dynamics of variant antigen genes in Babesia reveal a history of genomic innovation underlying host-parasite interaction.</title>
        <authorList>
            <person name="Jackson A.P."/>
            <person name="Otto T.D."/>
            <person name="Darby A."/>
            <person name="Ramaprasad A."/>
            <person name="Xia D."/>
            <person name="Echaide I.E."/>
            <person name="Farber M."/>
            <person name="Gahlot S."/>
            <person name="Gamble J."/>
            <person name="Gupta D."/>
            <person name="Gupta Y."/>
            <person name="Jackson L."/>
            <person name="Malandrin L."/>
            <person name="Malas T.B."/>
            <person name="Moussa E."/>
            <person name="Nair M."/>
            <person name="Reid A.J."/>
            <person name="Sanders M."/>
            <person name="Sharma J."/>
            <person name="Tracey A."/>
            <person name="Quail M.A."/>
            <person name="Weir W."/>
            <person name="Wastling J.M."/>
            <person name="Hall N."/>
            <person name="Willadsen P."/>
            <person name="Lingelbach K."/>
            <person name="Shiels B."/>
            <person name="Tait A."/>
            <person name="Berriman M."/>
            <person name="Allred D.R."/>
            <person name="Pain A."/>
        </authorList>
    </citation>
    <scope>NUCLEOTIDE SEQUENCE</scope>
    <source>
        <strain evidence="1">1802A</strain>
    </source>
</reference>
<dbReference type="Proteomes" id="UP001195914">
    <property type="component" value="Unassembled WGS sequence"/>
</dbReference>
<accession>A0AAD9LHF3</accession>
<comment type="caution">
    <text evidence="1">The sequence shown here is derived from an EMBL/GenBank/DDBJ whole genome shotgun (WGS) entry which is preliminary data.</text>
</comment>
<protein>
    <submittedName>
        <fullName evidence="1">Secreted antigen 1</fullName>
    </submittedName>
</protein>
<dbReference type="AlphaFoldDB" id="A0AAD9LHF3"/>
<sequence length="290" mass="32080">MTTEQCTDFPEPESLKEILELLDKLSDARTLKDSVGQKLLEDVETYCKDADQFYKDSGSRSGFLWSVFSNAYGIRASILQNSGTYDKYNDLESSHGKHEDCIAEALKKCLPKAFAALYFLLFMGDKSLGGIQGGQWKNQNVDGSRSFGQNLKNWLTDNRLVTPGLIRRGFSDSELKGSNDGSTVATAIARIIKHDSAKALQKALSYLLFSCPWDPSLTGHACLFLHKFCDKVTGGKSLEESFKKICSNVSFDDLKEVCKNLKENLNPFVSGTSSGLRAVSQQSTSNLFDD</sequence>
<evidence type="ECO:0000313" key="1">
    <source>
        <dbReference type="EMBL" id="KAK1935514.1"/>
    </source>
</evidence>